<accession>A0A1Y0B2X8</accession>
<dbReference type="AlphaFoldDB" id="A0A1Y0B2X8"/>
<proteinExistence type="predicted"/>
<keyword evidence="1" id="KW-0496">Mitochondrion</keyword>
<sequence length="60" mass="7117">MQDSILFFFLNRLTVLTLFPVRLEGVGEELYYNIALAYQEWFLLCCYAVMRVVELSRVYG</sequence>
<geneLocation type="mitochondrion" evidence="1"/>
<evidence type="ECO:0000313" key="1">
    <source>
        <dbReference type="EMBL" id="ART31796.1"/>
    </source>
</evidence>
<dbReference type="EMBL" id="KY774314">
    <property type="protein sequence ID" value="ART31796.1"/>
    <property type="molecule type" value="Genomic_DNA"/>
</dbReference>
<reference evidence="1" key="1">
    <citation type="submission" date="2017-03" db="EMBL/GenBank/DDBJ databases">
        <title>The mitochondrial genome of the carnivorous plant Utricularia reniformis (Lentibulariaceae): structure, comparative analysis and evolutionary landmarks.</title>
        <authorList>
            <person name="Silva S.R."/>
            <person name="Alvarenga D.O."/>
            <person name="Michael T.P."/>
            <person name="Miranda V.F.O."/>
            <person name="Varani A.M."/>
        </authorList>
    </citation>
    <scope>NUCLEOTIDE SEQUENCE</scope>
</reference>
<gene>
    <name evidence="1" type="ORF">AEK19_MT1611</name>
</gene>
<protein>
    <submittedName>
        <fullName evidence="1">Uncharacterized protein</fullName>
    </submittedName>
</protein>
<name>A0A1Y0B2X8_9LAMI</name>
<organism evidence="1">
    <name type="scientific">Utricularia reniformis</name>
    <dbReference type="NCBI Taxonomy" id="192314"/>
    <lineage>
        <taxon>Eukaryota</taxon>
        <taxon>Viridiplantae</taxon>
        <taxon>Streptophyta</taxon>
        <taxon>Embryophyta</taxon>
        <taxon>Tracheophyta</taxon>
        <taxon>Spermatophyta</taxon>
        <taxon>Magnoliopsida</taxon>
        <taxon>eudicotyledons</taxon>
        <taxon>Gunneridae</taxon>
        <taxon>Pentapetalae</taxon>
        <taxon>asterids</taxon>
        <taxon>lamiids</taxon>
        <taxon>Lamiales</taxon>
        <taxon>Lentibulariaceae</taxon>
        <taxon>Utricularia</taxon>
    </lineage>
</organism>